<name>A0ABY8CX37_9HYPH</name>
<dbReference type="Gene3D" id="3.30.200.20">
    <property type="entry name" value="Phosphorylase Kinase, domain 1"/>
    <property type="match status" value="1"/>
</dbReference>
<keyword evidence="7 10" id="KW-0067">ATP-binding</keyword>
<evidence type="ECO:0000259" key="11">
    <source>
        <dbReference type="Pfam" id="PF01636"/>
    </source>
</evidence>
<comment type="catalytic activity">
    <reaction evidence="9">
        <text>kanamycin A + ATP = kanamycin 3'-phosphate + ADP + H(+)</text>
        <dbReference type="Rhea" id="RHEA:24256"/>
        <dbReference type="ChEBI" id="CHEBI:15378"/>
        <dbReference type="ChEBI" id="CHEBI:30616"/>
        <dbReference type="ChEBI" id="CHEBI:57909"/>
        <dbReference type="ChEBI" id="CHEBI:58214"/>
        <dbReference type="ChEBI" id="CHEBI:456216"/>
        <dbReference type="EC" id="2.7.1.95"/>
    </reaction>
</comment>
<evidence type="ECO:0000256" key="5">
    <source>
        <dbReference type="ARBA" id="ARBA00022741"/>
    </source>
</evidence>
<dbReference type="InterPro" id="IPR051678">
    <property type="entry name" value="AGP_Transferase"/>
</dbReference>
<proteinExistence type="inferred from homology"/>
<gene>
    <name evidence="12" type="ORF">PYH38_005574</name>
</gene>
<dbReference type="InterPro" id="IPR002575">
    <property type="entry name" value="Aminoglycoside_PTrfase"/>
</dbReference>
<evidence type="ECO:0000256" key="10">
    <source>
        <dbReference type="PIRNR" id="PIRNR000706"/>
    </source>
</evidence>
<evidence type="ECO:0000256" key="6">
    <source>
        <dbReference type="ARBA" id="ARBA00022777"/>
    </source>
</evidence>
<reference evidence="12 13" key="1">
    <citation type="submission" date="2023-03" db="EMBL/GenBank/DDBJ databases">
        <authorList>
            <person name="Kaur S."/>
            <person name="Espinosa-Saiz D."/>
            <person name="Velazquez E."/>
            <person name="Menendez E."/>
            <person name="diCenzo G.C."/>
        </authorList>
    </citation>
    <scope>NUCLEOTIDE SEQUENCE [LARGE SCALE GENOMIC DNA]</scope>
    <source>
        <strain evidence="12 13">LMG 27395</strain>
    </source>
</reference>
<organism evidence="12 13">
    <name type="scientific">Sinorhizobium numidicum</name>
    <dbReference type="NCBI Taxonomy" id="680248"/>
    <lineage>
        <taxon>Bacteria</taxon>
        <taxon>Pseudomonadati</taxon>
        <taxon>Pseudomonadota</taxon>
        <taxon>Alphaproteobacteria</taxon>
        <taxon>Hyphomicrobiales</taxon>
        <taxon>Rhizobiaceae</taxon>
        <taxon>Sinorhizobium/Ensifer group</taxon>
        <taxon>Sinorhizobium</taxon>
    </lineage>
</organism>
<evidence type="ECO:0000313" key="12">
    <source>
        <dbReference type="EMBL" id="WEX83210.1"/>
    </source>
</evidence>
<dbReference type="PIRSF" id="PIRSF000706">
    <property type="entry name" value="Kanamycin_kin"/>
    <property type="match status" value="1"/>
</dbReference>
<dbReference type="InterPro" id="IPR024165">
    <property type="entry name" value="Kan/Strep_kinase"/>
</dbReference>
<evidence type="ECO:0000256" key="1">
    <source>
        <dbReference type="ARBA" id="ARBA00006219"/>
    </source>
</evidence>
<feature type="domain" description="Aminoglycoside phosphotransferase" evidence="11">
    <location>
        <begin position="18"/>
        <end position="259"/>
    </location>
</feature>
<evidence type="ECO:0000313" key="13">
    <source>
        <dbReference type="Proteomes" id="UP001235547"/>
    </source>
</evidence>
<evidence type="ECO:0000256" key="2">
    <source>
        <dbReference type="ARBA" id="ARBA00012193"/>
    </source>
</evidence>
<keyword evidence="4 10" id="KW-0808">Transferase</keyword>
<dbReference type="Pfam" id="PF01636">
    <property type="entry name" value="APH"/>
    <property type="match status" value="1"/>
</dbReference>
<dbReference type="PANTHER" id="PTHR21310:SF41">
    <property type="entry name" value="3'-PHOSPHOTRANSFERASE, PUTATIVE-RELATED"/>
    <property type="match status" value="1"/>
</dbReference>
<dbReference type="EC" id="2.7.1.95" evidence="2"/>
<comment type="similarity">
    <text evidence="1 10">Belongs to the aminoglycoside phosphotransferase family.</text>
</comment>
<keyword evidence="6 10" id="KW-0418">Kinase</keyword>
<evidence type="ECO:0000256" key="9">
    <source>
        <dbReference type="ARBA" id="ARBA00048925"/>
    </source>
</evidence>
<dbReference type="Gene3D" id="3.90.1200.10">
    <property type="match status" value="1"/>
</dbReference>
<dbReference type="InterPro" id="IPR011009">
    <property type="entry name" value="Kinase-like_dom_sf"/>
</dbReference>
<dbReference type="RefSeq" id="WP_280734017.1">
    <property type="nucleotide sequence ID" value="NZ_CP120368.1"/>
</dbReference>
<keyword evidence="13" id="KW-1185">Reference proteome</keyword>
<dbReference type="SUPFAM" id="SSF56112">
    <property type="entry name" value="Protein kinase-like (PK-like)"/>
    <property type="match status" value="1"/>
</dbReference>
<evidence type="ECO:0000256" key="8">
    <source>
        <dbReference type="ARBA" id="ARBA00023251"/>
    </source>
</evidence>
<dbReference type="EMBL" id="CP120371">
    <property type="protein sequence ID" value="WEX83210.1"/>
    <property type="molecule type" value="Genomic_DNA"/>
</dbReference>
<evidence type="ECO:0000256" key="4">
    <source>
        <dbReference type="ARBA" id="ARBA00022679"/>
    </source>
</evidence>
<keyword evidence="8 10" id="KW-0046">Antibiotic resistance</keyword>
<accession>A0ABY8CX37</accession>
<dbReference type="PANTHER" id="PTHR21310">
    <property type="entry name" value="AMINOGLYCOSIDE PHOSPHOTRANSFERASE-RELATED-RELATED"/>
    <property type="match status" value="1"/>
</dbReference>
<dbReference type="Proteomes" id="UP001235547">
    <property type="component" value="Chromosome 1"/>
</dbReference>
<dbReference type="NCBIfam" id="NF032896">
    <property type="entry name" value="APH_3pp"/>
    <property type="match status" value="1"/>
</dbReference>
<keyword evidence="5 10" id="KW-0547">Nucleotide-binding</keyword>
<evidence type="ECO:0000256" key="7">
    <source>
        <dbReference type="ARBA" id="ARBA00022840"/>
    </source>
</evidence>
<protein>
    <recommendedName>
        <fullName evidence="3">Aminoglycoside 3'-phosphotransferase</fullName>
        <ecNumber evidence="2">2.7.1.95</ecNumber>
    </recommendedName>
</protein>
<dbReference type="CDD" id="cd05150">
    <property type="entry name" value="APH"/>
    <property type="match status" value="1"/>
</dbReference>
<sequence>MDRRNDAAERLLPTGTEWTPVRWGESGDRVFRRNGGGAYAKISSGKGAVLLDNERSRTEWLAAFSIGSPTVLDWIASEEGACLVTSAVPGVPASDLSAPDLRLAWPSMVRQLKLLHDLPAGGCPFHRRLETMFHRAADVVARDAVNPDFLDPEFQDTPPSKLLADLRRELPQRLTEESRDLVICHGDACLPNFMVDPETHNCTGLIDLGRLGTADRYVDFSLLLGSARESWVRPDDAQIARDRLFDIHGISAPDLGRLAFYLRLDPLTWG</sequence>
<evidence type="ECO:0000256" key="3">
    <source>
        <dbReference type="ARBA" id="ARBA00017903"/>
    </source>
</evidence>